<dbReference type="Proteomes" id="UP001201812">
    <property type="component" value="Unassembled WGS sequence"/>
</dbReference>
<evidence type="ECO:0000313" key="2">
    <source>
        <dbReference type="EMBL" id="KAI1700097.1"/>
    </source>
</evidence>
<feature type="region of interest" description="Disordered" evidence="1">
    <location>
        <begin position="1"/>
        <end position="32"/>
    </location>
</feature>
<accession>A0AAD4QTR1</accession>
<reference evidence="2" key="1">
    <citation type="submission" date="2022-01" db="EMBL/GenBank/DDBJ databases">
        <title>Genome Sequence Resource for Two Populations of Ditylenchus destructor, the Migratory Endoparasitic Phytonematode.</title>
        <authorList>
            <person name="Zhang H."/>
            <person name="Lin R."/>
            <person name="Xie B."/>
        </authorList>
    </citation>
    <scope>NUCLEOTIDE SEQUENCE</scope>
    <source>
        <strain evidence="2">BazhouSP</strain>
    </source>
</reference>
<feature type="region of interest" description="Disordered" evidence="1">
    <location>
        <begin position="226"/>
        <end position="267"/>
    </location>
</feature>
<dbReference type="AlphaFoldDB" id="A0AAD4QTR1"/>
<organism evidence="2 3">
    <name type="scientific">Ditylenchus destructor</name>
    <dbReference type="NCBI Taxonomy" id="166010"/>
    <lineage>
        <taxon>Eukaryota</taxon>
        <taxon>Metazoa</taxon>
        <taxon>Ecdysozoa</taxon>
        <taxon>Nematoda</taxon>
        <taxon>Chromadorea</taxon>
        <taxon>Rhabditida</taxon>
        <taxon>Tylenchina</taxon>
        <taxon>Tylenchomorpha</taxon>
        <taxon>Sphaerularioidea</taxon>
        <taxon>Anguinidae</taxon>
        <taxon>Anguininae</taxon>
        <taxon>Ditylenchus</taxon>
    </lineage>
</organism>
<evidence type="ECO:0000256" key="1">
    <source>
        <dbReference type="SAM" id="MobiDB-lite"/>
    </source>
</evidence>
<feature type="compositionally biased region" description="Basic and acidic residues" evidence="1">
    <location>
        <begin position="1"/>
        <end position="11"/>
    </location>
</feature>
<dbReference type="SUPFAM" id="SSF56219">
    <property type="entry name" value="DNase I-like"/>
    <property type="match status" value="1"/>
</dbReference>
<proteinExistence type="predicted"/>
<name>A0AAD4QTR1_9BILA</name>
<dbReference type="InterPro" id="IPR036691">
    <property type="entry name" value="Endo/exonu/phosph_ase_sf"/>
</dbReference>
<dbReference type="Gene3D" id="3.60.10.10">
    <property type="entry name" value="Endonuclease/exonuclease/phosphatase"/>
    <property type="match status" value="1"/>
</dbReference>
<sequence length="267" mass="30674">MLRAEPAEGKIRGGLHPNNPRATAAKTTPPKRVAQNKLRIATLNLGNTGLGGTDKEARQNEVMTGLEPLKWDVLGLGDIYMDKQRRPKQKLRCRDTRRRTRRQNWRSGIHHPAANQEICEGCADNLTQDRRETYIGTHDADARNESGEKLAAFAQSNHHHVSNTFFQKPLRKRWTWKSNLPTTANSEIDYVLCNRRKLITNIEHIDRLAVRSDHRMVRATIRIKFDRKEHKKRDPRGETDANKLKTKSSTQQSSAQCFTDAKQGWEL</sequence>
<keyword evidence="3" id="KW-1185">Reference proteome</keyword>
<dbReference type="EMBL" id="JAKKPZ010000156">
    <property type="protein sequence ID" value="KAI1700097.1"/>
    <property type="molecule type" value="Genomic_DNA"/>
</dbReference>
<gene>
    <name evidence="2" type="ORF">DdX_16908</name>
</gene>
<evidence type="ECO:0000313" key="3">
    <source>
        <dbReference type="Proteomes" id="UP001201812"/>
    </source>
</evidence>
<comment type="caution">
    <text evidence="2">The sequence shown here is derived from an EMBL/GenBank/DDBJ whole genome shotgun (WGS) entry which is preliminary data.</text>
</comment>
<protein>
    <submittedName>
        <fullName evidence="2">Craniofacial development protein 2</fullName>
    </submittedName>
</protein>